<dbReference type="GO" id="GO:0006355">
    <property type="term" value="P:regulation of DNA-templated transcription"/>
    <property type="evidence" value="ECO:0007669"/>
    <property type="project" value="UniProtKB-ARBA"/>
</dbReference>
<accession>A0A3P6EDE3</accession>
<feature type="domain" description="Tubby C-terminal" evidence="3">
    <location>
        <begin position="100"/>
        <end position="395"/>
    </location>
</feature>
<evidence type="ECO:0000256" key="2">
    <source>
        <dbReference type="SAM" id="MobiDB-lite"/>
    </source>
</evidence>
<gene>
    <name evidence="4" type="ORF">BOLC9T58647H</name>
</gene>
<protein>
    <recommendedName>
        <fullName evidence="3">Tubby C-terminal domain-containing protein</fullName>
    </recommendedName>
</protein>
<evidence type="ECO:0000313" key="4">
    <source>
        <dbReference type="EMBL" id="VDD33324.1"/>
    </source>
</evidence>
<dbReference type="Pfam" id="PF01167">
    <property type="entry name" value="Tub"/>
    <property type="match status" value="1"/>
</dbReference>
<dbReference type="InterPro" id="IPR036047">
    <property type="entry name" value="F-box-like_dom_sf"/>
</dbReference>
<comment type="similarity">
    <text evidence="1">Belongs to the TUB family.</text>
</comment>
<dbReference type="SUPFAM" id="SSF81383">
    <property type="entry name" value="F-box domain"/>
    <property type="match status" value="1"/>
</dbReference>
<sequence>MTLRSLILEMRSRSHRVVHDLASAADSTPPASSESNRWSDIPEELLREILIRVEAADGGNWPSRRSVVACAGVCRGWRLLMNETVGVPEISSKLTFPISLKQPGPRESLIQCFIKRNRATQSYHLYLGLTNSLTDEGKFLLAASKLKHTTCTDYIISLRSDDMSRRSQAYVGKVRSNFLGTKFTVFDGNMLPSSTSTGPARLRKNRSYNPAKASAKVPLGSFPVSHITYELNVLGSRGPRKMQCVMDTIPTSAMEQPRGVSSSEPSEFPYLGGSQSTFSRSQSKPSRSSSSGELSHLKETPLVLSNKTPRWHEQLRCWCLNFHGRVTVASVKNFQLVAAAASSGVGGGEGLSPERQNERIILQFGKVGKDMFTMDYGYPISAFQAFAICLSSFETRIACE</sequence>
<dbReference type="SUPFAM" id="SSF54518">
    <property type="entry name" value="Tubby C-terminal domain-like"/>
    <property type="match status" value="1"/>
</dbReference>
<dbReference type="CDD" id="cd22153">
    <property type="entry name" value="F-box_AtTLP-like"/>
    <property type="match status" value="1"/>
</dbReference>
<evidence type="ECO:0000259" key="3">
    <source>
        <dbReference type="Pfam" id="PF01167"/>
    </source>
</evidence>
<dbReference type="FunFam" id="3.20.90.10:FF:000003">
    <property type="entry name" value="Tubby-like F-box protein"/>
    <property type="match status" value="1"/>
</dbReference>
<proteinExistence type="inferred from homology"/>
<organism evidence="4">
    <name type="scientific">Brassica oleracea</name>
    <name type="common">Wild cabbage</name>
    <dbReference type="NCBI Taxonomy" id="3712"/>
    <lineage>
        <taxon>Eukaryota</taxon>
        <taxon>Viridiplantae</taxon>
        <taxon>Streptophyta</taxon>
        <taxon>Embryophyta</taxon>
        <taxon>Tracheophyta</taxon>
        <taxon>Spermatophyta</taxon>
        <taxon>Magnoliopsida</taxon>
        <taxon>eudicotyledons</taxon>
        <taxon>Gunneridae</taxon>
        <taxon>Pentapetalae</taxon>
        <taxon>rosids</taxon>
        <taxon>malvids</taxon>
        <taxon>Brassicales</taxon>
        <taxon>Brassicaceae</taxon>
        <taxon>Brassiceae</taxon>
        <taxon>Brassica</taxon>
    </lineage>
</organism>
<dbReference type="InterPro" id="IPR000007">
    <property type="entry name" value="Tubby_C"/>
</dbReference>
<feature type="compositionally biased region" description="Polar residues" evidence="2">
    <location>
        <begin position="252"/>
        <end position="265"/>
    </location>
</feature>
<dbReference type="AlphaFoldDB" id="A0A3P6EDE3"/>
<dbReference type="Gene3D" id="3.20.90.10">
    <property type="entry name" value="Tubby Protein, Chain A"/>
    <property type="match status" value="1"/>
</dbReference>
<dbReference type="PRINTS" id="PR01573">
    <property type="entry name" value="SUPERTUBBY"/>
</dbReference>
<dbReference type="InterPro" id="IPR018066">
    <property type="entry name" value="Tubby_C_CS"/>
</dbReference>
<reference evidence="4" key="1">
    <citation type="submission" date="2018-11" db="EMBL/GenBank/DDBJ databases">
        <authorList>
            <consortium name="Genoscope - CEA"/>
            <person name="William W."/>
        </authorList>
    </citation>
    <scope>NUCLEOTIDE SEQUENCE</scope>
</reference>
<dbReference type="PROSITE" id="PS01200">
    <property type="entry name" value="TUB_1"/>
    <property type="match status" value="1"/>
</dbReference>
<dbReference type="PANTHER" id="PTHR16517:SF99">
    <property type="entry name" value="TUBBY-LIKE F-BOX PROTEIN 11"/>
    <property type="match status" value="1"/>
</dbReference>
<evidence type="ECO:0000256" key="1">
    <source>
        <dbReference type="ARBA" id="ARBA00007129"/>
    </source>
</evidence>
<feature type="region of interest" description="Disordered" evidence="2">
    <location>
        <begin position="252"/>
        <end position="296"/>
    </location>
</feature>
<dbReference type="EMBL" id="LR031875">
    <property type="protein sequence ID" value="VDD33324.1"/>
    <property type="molecule type" value="Genomic_DNA"/>
</dbReference>
<dbReference type="PANTHER" id="PTHR16517">
    <property type="entry name" value="TUBBY-RELATED"/>
    <property type="match status" value="1"/>
</dbReference>
<name>A0A3P6EDE3_BRAOL</name>
<dbReference type="InterPro" id="IPR025659">
    <property type="entry name" value="Tubby-like_C"/>
</dbReference>
<feature type="compositionally biased region" description="Low complexity" evidence="2">
    <location>
        <begin position="274"/>
        <end position="294"/>
    </location>
</feature>